<dbReference type="PANTHER" id="PTHR21327:SF18">
    <property type="entry name" value="3,4-DIHYDROXY-2-BUTANONE 4-PHOSPHATE SYNTHASE"/>
    <property type="match status" value="1"/>
</dbReference>
<keyword evidence="4 5" id="KW-0479">Metal-binding</keyword>
<keyword evidence="7" id="KW-1185">Reference proteome</keyword>
<dbReference type="OrthoDB" id="9793111at2"/>
<dbReference type="GO" id="GO:0003935">
    <property type="term" value="F:GTP cyclohydrolase II activity"/>
    <property type="evidence" value="ECO:0007669"/>
    <property type="project" value="TreeGrafter"/>
</dbReference>
<dbReference type="Proteomes" id="UP000199376">
    <property type="component" value="Unassembled WGS sequence"/>
</dbReference>
<dbReference type="SUPFAM" id="SSF55821">
    <property type="entry name" value="YrdC/RibB"/>
    <property type="match status" value="1"/>
</dbReference>
<keyword evidence="5" id="KW-0464">Manganese</keyword>
<accession>A0A1I1H9I2</accession>
<name>A0A1I1H9I2_9LACO</name>
<evidence type="ECO:0000256" key="3">
    <source>
        <dbReference type="ARBA" id="ARBA00022619"/>
    </source>
</evidence>
<dbReference type="InterPro" id="IPR017945">
    <property type="entry name" value="DHBP_synth_RibB-like_a/b_dom"/>
</dbReference>
<dbReference type="RefSeq" id="WP_091503061.1">
    <property type="nucleotide sequence ID" value="NZ_FOLI01000007.1"/>
</dbReference>
<comment type="cofactor">
    <cofactor evidence="5">
        <name>Mg(2+)</name>
        <dbReference type="ChEBI" id="CHEBI:18420"/>
    </cofactor>
    <cofactor evidence="5">
        <name>Mn(2+)</name>
        <dbReference type="ChEBI" id="CHEBI:29035"/>
    </cofactor>
    <text evidence="5">Binds 2 divalent metal cations per subunit. Magnesium or manganese.</text>
</comment>
<comment type="subunit">
    <text evidence="5">Homodimer.</text>
</comment>
<keyword evidence="5" id="KW-0460">Magnesium</keyword>
<protein>
    <recommendedName>
        <fullName evidence="5">3,4-dihydroxy-2-butanone 4-phosphate synthase</fullName>
        <shortName evidence="5">DHBP synthase</shortName>
        <ecNumber evidence="5">4.1.99.12</ecNumber>
    </recommendedName>
</protein>
<comment type="function">
    <text evidence="1 5">Catalyzes the conversion of D-ribulose 5-phosphate to formate and 3,4-dihydroxy-2-butanone 4-phosphate.</text>
</comment>
<dbReference type="AlphaFoldDB" id="A0A1I1H9I2"/>
<gene>
    <name evidence="6" type="ORF">SAMN05660453_1240</name>
</gene>
<dbReference type="EMBL" id="FOLI01000007">
    <property type="protein sequence ID" value="SFC18133.1"/>
    <property type="molecule type" value="Genomic_DNA"/>
</dbReference>
<evidence type="ECO:0000256" key="4">
    <source>
        <dbReference type="ARBA" id="ARBA00022723"/>
    </source>
</evidence>
<comment type="similarity">
    <text evidence="5">Belongs to the DHBP synthase family.</text>
</comment>
<dbReference type="PANTHER" id="PTHR21327">
    <property type="entry name" value="GTP CYCLOHYDROLASE II-RELATED"/>
    <property type="match status" value="1"/>
</dbReference>
<keyword evidence="3 5" id="KW-0686">Riboflavin biosynthesis</keyword>
<evidence type="ECO:0000256" key="2">
    <source>
        <dbReference type="ARBA" id="ARBA00004904"/>
    </source>
</evidence>
<evidence type="ECO:0000313" key="6">
    <source>
        <dbReference type="EMBL" id="SFC18133.1"/>
    </source>
</evidence>
<dbReference type="NCBIfam" id="TIGR00506">
    <property type="entry name" value="ribB"/>
    <property type="match status" value="1"/>
</dbReference>
<comment type="catalytic activity">
    <reaction evidence="5">
        <text>D-ribulose 5-phosphate = (2S)-2-hydroxy-3-oxobutyl phosphate + formate + H(+)</text>
        <dbReference type="Rhea" id="RHEA:18457"/>
        <dbReference type="ChEBI" id="CHEBI:15378"/>
        <dbReference type="ChEBI" id="CHEBI:15740"/>
        <dbReference type="ChEBI" id="CHEBI:58121"/>
        <dbReference type="ChEBI" id="CHEBI:58830"/>
        <dbReference type="EC" id="4.1.99.12"/>
    </reaction>
</comment>
<evidence type="ECO:0000256" key="1">
    <source>
        <dbReference type="ARBA" id="ARBA00002284"/>
    </source>
</evidence>
<dbReference type="UniPathway" id="UPA00275">
    <property type="reaction ID" value="UER00399"/>
</dbReference>
<reference evidence="6 7" key="1">
    <citation type="submission" date="2016-10" db="EMBL/GenBank/DDBJ databases">
        <authorList>
            <person name="de Groot N.N."/>
        </authorList>
    </citation>
    <scope>NUCLEOTIDE SEQUENCE [LARGE SCALE GENOMIC DNA]</scope>
    <source>
        <strain evidence="6 7">DSM 19113</strain>
    </source>
</reference>
<organism evidence="6 7">
    <name type="scientific">Fructobacillus durionis</name>
    <dbReference type="NCBI Taxonomy" id="283737"/>
    <lineage>
        <taxon>Bacteria</taxon>
        <taxon>Bacillati</taxon>
        <taxon>Bacillota</taxon>
        <taxon>Bacilli</taxon>
        <taxon>Lactobacillales</taxon>
        <taxon>Lactobacillaceae</taxon>
        <taxon>Fructobacillus</taxon>
    </lineage>
</organism>
<dbReference type="EC" id="4.1.99.12" evidence="5"/>
<proteinExistence type="inferred from homology"/>
<dbReference type="GO" id="GO:0009231">
    <property type="term" value="P:riboflavin biosynthetic process"/>
    <property type="evidence" value="ECO:0007669"/>
    <property type="project" value="UniProtKB-UniPathway"/>
</dbReference>
<sequence>MQKILDAVEWLKKGGLLIVLDDFDRENEGDLLGLGQYITEDNINFMISKGRGLLCTPITEKLAQKLKLKQMKDHNTESNQTAFTVSIDGEYVKTGVTTGISVSDRTQTIRQLVKTEAMAEDFVQPGHTFPLVAKTGGGLERAGHTEAAIDLAKLAGSAEVGVIIEILMPDGQMARSEYLRQMSIEWNLPMITIADLRKHLLEGKDRG</sequence>
<dbReference type="Pfam" id="PF00926">
    <property type="entry name" value="DHBP_synthase"/>
    <property type="match status" value="1"/>
</dbReference>
<evidence type="ECO:0000256" key="5">
    <source>
        <dbReference type="RuleBase" id="RU003843"/>
    </source>
</evidence>
<dbReference type="GO" id="GO:0005829">
    <property type="term" value="C:cytosol"/>
    <property type="evidence" value="ECO:0007669"/>
    <property type="project" value="TreeGrafter"/>
</dbReference>
<evidence type="ECO:0000313" key="7">
    <source>
        <dbReference type="Proteomes" id="UP000199376"/>
    </source>
</evidence>
<dbReference type="GO" id="GO:0046872">
    <property type="term" value="F:metal ion binding"/>
    <property type="evidence" value="ECO:0007669"/>
    <property type="project" value="UniProtKB-KW"/>
</dbReference>
<dbReference type="Gene3D" id="3.90.870.10">
    <property type="entry name" value="DHBP synthase"/>
    <property type="match status" value="1"/>
</dbReference>
<dbReference type="InterPro" id="IPR000422">
    <property type="entry name" value="DHBP_synthase_RibB"/>
</dbReference>
<dbReference type="GO" id="GO:0008686">
    <property type="term" value="F:3,4-dihydroxy-2-butanone-4-phosphate synthase activity"/>
    <property type="evidence" value="ECO:0007669"/>
    <property type="project" value="UniProtKB-EC"/>
</dbReference>
<keyword evidence="5" id="KW-0456">Lyase</keyword>
<dbReference type="STRING" id="283737.SAMN05660453_1240"/>
<comment type="pathway">
    <text evidence="2 5">Cofactor biosynthesis; riboflavin biosynthesis; 2-hydroxy-3-oxobutyl phosphate from D-ribulose 5-phosphate: step 1/1.</text>
</comment>